<dbReference type="OrthoDB" id="9881150at2"/>
<accession>R9H6I2</accession>
<comment type="caution">
    <text evidence="1">The sequence shown here is derived from an EMBL/GenBank/DDBJ whole genome shotgun (WGS) entry which is preliminary data.</text>
</comment>
<sequence>MYPNPLILAHSGIYIKEDPFYSSQVEVFELRPDLYVSWAAITIKDDICFEDLHLRGNWAINGDSMLMFLTDEESQGMTRASYVWLNDHWVAENDPSVYLRKRSRLDDIQGPFYFDHR</sequence>
<name>R9H6I2_9SPHI</name>
<evidence type="ECO:0000313" key="2">
    <source>
        <dbReference type="Proteomes" id="UP000014174"/>
    </source>
</evidence>
<proteinExistence type="predicted"/>
<gene>
    <name evidence="1" type="ORF">ADIARSV_0037</name>
</gene>
<dbReference type="AlphaFoldDB" id="R9H6I2"/>
<keyword evidence="2" id="KW-1185">Reference proteome</keyword>
<dbReference type="EMBL" id="AQPN01000001">
    <property type="protein sequence ID" value="EOR96774.1"/>
    <property type="molecule type" value="Genomic_DNA"/>
</dbReference>
<dbReference type="eggNOG" id="ENOG502ZNV3">
    <property type="taxonomic scope" value="Bacteria"/>
</dbReference>
<dbReference type="RefSeq" id="WP_016193294.1">
    <property type="nucleotide sequence ID" value="NZ_AQPN01000001.1"/>
</dbReference>
<organism evidence="1 2">
    <name type="scientific">Arcticibacter svalbardensis MN12-7</name>
    <dbReference type="NCBI Taxonomy" id="1150600"/>
    <lineage>
        <taxon>Bacteria</taxon>
        <taxon>Pseudomonadati</taxon>
        <taxon>Bacteroidota</taxon>
        <taxon>Sphingobacteriia</taxon>
        <taxon>Sphingobacteriales</taxon>
        <taxon>Sphingobacteriaceae</taxon>
        <taxon>Arcticibacter</taxon>
    </lineage>
</organism>
<dbReference type="Proteomes" id="UP000014174">
    <property type="component" value="Unassembled WGS sequence"/>
</dbReference>
<evidence type="ECO:0000313" key="1">
    <source>
        <dbReference type="EMBL" id="EOR96774.1"/>
    </source>
</evidence>
<protein>
    <submittedName>
        <fullName evidence="1">Uncharacterized protein</fullName>
    </submittedName>
</protein>
<dbReference type="PATRIC" id="fig|1150600.3.peg.36"/>
<reference evidence="1 2" key="1">
    <citation type="journal article" date="2013" name="Genome Announc.">
        <title>Draft Genome Sequence of Arcticibacter svalbardensis Strain MN12-7T, a Member of the Family Sphingobacteriaceae Isolated from an Arctic Soil Sample.</title>
        <authorList>
            <person name="Shivaji S."/>
            <person name="Ara S."/>
            <person name="Prasad S."/>
            <person name="Manasa B.P."/>
            <person name="Begum Z."/>
            <person name="Singh A."/>
            <person name="Kumar Pinnaka A."/>
        </authorList>
    </citation>
    <scope>NUCLEOTIDE SEQUENCE [LARGE SCALE GENOMIC DNA]</scope>
    <source>
        <strain evidence="1 2">MN12-7</strain>
    </source>
</reference>